<keyword evidence="4" id="KW-0694">RNA-binding</keyword>
<protein>
    <recommendedName>
        <fullName evidence="3">CRISPR system Cms protein Csm2</fullName>
    </recommendedName>
    <alternativeName>
        <fullName evidence="6">CRISPR type III A-associated protein Csm2</fullName>
    </alternativeName>
</protein>
<evidence type="ECO:0000256" key="2">
    <source>
        <dbReference type="ARBA" id="ARBA00006896"/>
    </source>
</evidence>
<evidence type="ECO:0000256" key="4">
    <source>
        <dbReference type="ARBA" id="ARBA00022884"/>
    </source>
</evidence>
<evidence type="ECO:0000256" key="3">
    <source>
        <dbReference type="ARBA" id="ARBA00016118"/>
    </source>
</evidence>
<sequence length="143" mass="16729">MSNSQEDSEKREISSLMAKVHLNNPKEDLFESVAKKLAEEMANVKKKNKPSQIRRFYDELLMWREKARNEERFSEILPLIKMMRSKVYYAKGRELVSDGFVLWFDGCMGQITGSAEGLKSFENFCYLFEAFLGFYKSVRPSDN</sequence>
<accession>C6HZN6</accession>
<reference evidence="7 8" key="1">
    <citation type="journal article" date="2009" name="Appl. Environ. Microbiol.">
        <title>Community genomic and proteomic analyses of chemoautotrophic iron-oxidizing "Leptospirillum rubarum" (Group II) and "Leptospirillum ferrodiazotrophum" (Group III) bacteria in acid mine drainage biofilms.</title>
        <authorList>
            <person name="Goltsman D.S."/>
            <person name="Denef V.J."/>
            <person name="Singer S.W."/>
            <person name="VerBerkmoes N.C."/>
            <person name="Lefsrud M."/>
            <person name="Mueller R.S."/>
            <person name="Dick G.J."/>
            <person name="Sun C.L."/>
            <person name="Wheeler K.E."/>
            <person name="Zemla A."/>
            <person name="Baker B.J."/>
            <person name="Hauser L."/>
            <person name="Land M."/>
            <person name="Shah M.B."/>
            <person name="Thelen M.P."/>
            <person name="Hettich R.L."/>
            <person name="Banfield J.F."/>
        </authorList>
    </citation>
    <scope>NUCLEOTIDE SEQUENCE [LARGE SCALE GENOMIC DNA]</scope>
</reference>
<proteinExistence type="inferred from homology"/>
<evidence type="ECO:0000256" key="1">
    <source>
        <dbReference type="ARBA" id="ARBA00003640"/>
    </source>
</evidence>
<evidence type="ECO:0000313" key="8">
    <source>
        <dbReference type="Proteomes" id="UP000009374"/>
    </source>
</evidence>
<dbReference type="EMBL" id="GG693884">
    <property type="protein sequence ID" value="EES51824.1"/>
    <property type="molecule type" value="Genomic_DNA"/>
</dbReference>
<evidence type="ECO:0000256" key="6">
    <source>
        <dbReference type="ARBA" id="ARBA00031723"/>
    </source>
</evidence>
<dbReference type="GO" id="GO:0003723">
    <property type="term" value="F:RNA binding"/>
    <property type="evidence" value="ECO:0007669"/>
    <property type="project" value="UniProtKB-KW"/>
</dbReference>
<evidence type="ECO:0000256" key="5">
    <source>
        <dbReference type="ARBA" id="ARBA00023118"/>
    </source>
</evidence>
<keyword evidence="8" id="KW-1185">Reference proteome</keyword>
<organism evidence="7 8">
    <name type="scientific">Leptospirillum ferrodiazotrophum</name>
    <dbReference type="NCBI Taxonomy" id="412449"/>
    <lineage>
        <taxon>Bacteria</taxon>
        <taxon>Pseudomonadati</taxon>
        <taxon>Nitrospirota</taxon>
        <taxon>Nitrospiria</taxon>
        <taxon>Nitrospirales</taxon>
        <taxon>Nitrospiraceae</taxon>
        <taxon>Leptospirillum</taxon>
    </lineage>
</organism>
<dbReference type="NCBIfam" id="TIGR01870">
    <property type="entry name" value="cas_TM1810_Csm2"/>
    <property type="match status" value="1"/>
</dbReference>
<dbReference type="GO" id="GO:0051607">
    <property type="term" value="P:defense response to virus"/>
    <property type="evidence" value="ECO:0007669"/>
    <property type="project" value="UniProtKB-KW"/>
</dbReference>
<name>C6HZN6_9BACT</name>
<gene>
    <name evidence="7" type="ORF">UBAL3_95450044</name>
</gene>
<dbReference type="InterPro" id="IPR010149">
    <property type="entry name" value="CRISPR-assoc_prot_Csm2_III-A"/>
</dbReference>
<dbReference type="Proteomes" id="UP000009374">
    <property type="component" value="Unassembled WGS sequence"/>
</dbReference>
<dbReference type="Pfam" id="PF03750">
    <property type="entry name" value="Csm2_III-A"/>
    <property type="match status" value="1"/>
</dbReference>
<dbReference type="CDD" id="cd09647">
    <property type="entry name" value="Csm2_III-A"/>
    <property type="match status" value="1"/>
</dbReference>
<dbReference type="AlphaFoldDB" id="C6HZN6"/>
<comment type="function">
    <text evidence="1">This subunit may be involved in monitoring complementarity of crRNA and target RNA.</text>
</comment>
<evidence type="ECO:0000313" key="7">
    <source>
        <dbReference type="EMBL" id="EES51824.1"/>
    </source>
</evidence>
<comment type="similarity">
    <text evidence="2">Belongs to the CRISPR-associated Csm2 family.</text>
</comment>
<keyword evidence="5" id="KW-0051">Antiviral defense</keyword>